<dbReference type="InterPro" id="IPR001138">
    <property type="entry name" value="Zn2Cys6_DnaBD"/>
</dbReference>
<gene>
    <name evidence="5" type="ORF">EHS24_007645</name>
</gene>
<dbReference type="Pfam" id="PF00172">
    <property type="entry name" value="Zn_clus"/>
    <property type="match status" value="1"/>
</dbReference>
<dbReference type="Gene3D" id="4.10.240.10">
    <property type="entry name" value="Zn(2)-C6 fungal-type DNA-binding domain"/>
    <property type="match status" value="1"/>
</dbReference>
<keyword evidence="1" id="KW-0479">Metal-binding</keyword>
<dbReference type="STRING" id="105984.A0A427XUZ0"/>
<dbReference type="SUPFAM" id="SSF57701">
    <property type="entry name" value="Zn2/Cys6 DNA-binding domain"/>
    <property type="match status" value="1"/>
</dbReference>
<dbReference type="PANTHER" id="PTHR31644:SF1">
    <property type="entry name" value="ZN(II)2CYS6 TRANSCRIPTION FACTOR (EUROFUNG)"/>
    <property type="match status" value="1"/>
</dbReference>
<dbReference type="GO" id="GO:0008270">
    <property type="term" value="F:zinc ion binding"/>
    <property type="evidence" value="ECO:0007669"/>
    <property type="project" value="InterPro"/>
</dbReference>
<dbReference type="InterPro" id="IPR052780">
    <property type="entry name" value="AAA_Catabolism_Regulators"/>
</dbReference>
<dbReference type="RefSeq" id="XP_028476884.1">
    <property type="nucleotide sequence ID" value="XM_028622991.1"/>
</dbReference>
<dbReference type="SMART" id="SM00066">
    <property type="entry name" value="GAL4"/>
    <property type="match status" value="1"/>
</dbReference>
<evidence type="ECO:0000256" key="1">
    <source>
        <dbReference type="ARBA" id="ARBA00022723"/>
    </source>
</evidence>
<dbReference type="PROSITE" id="PS50048">
    <property type="entry name" value="ZN2_CY6_FUNGAL_2"/>
    <property type="match status" value="1"/>
</dbReference>
<dbReference type="GO" id="GO:0000981">
    <property type="term" value="F:DNA-binding transcription factor activity, RNA polymerase II-specific"/>
    <property type="evidence" value="ECO:0007669"/>
    <property type="project" value="InterPro"/>
</dbReference>
<dbReference type="InterPro" id="IPR007219">
    <property type="entry name" value="XnlR_reg_dom"/>
</dbReference>
<feature type="region of interest" description="Disordered" evidence="3">
    <location>
        <begin position="259"/>
        <end position="281"/>
    </location>
</feature>
<evidence type="ECO:0000259" key="4">
    <source>
        <dbReference type="PROSITE" id="PS50048"/>
    </source>
</evidence>
<sequence>MRLSHPPSRLSPPPGSSMHELVAASSAAAHSLREEMDGDDSYVSEGVHGNGAGGTAGKRKEDDRVPKRGYRACVHCRLRKAKCDLGDVNAPSEPPCTRCRREQRNCVFLPSKRRRKALNDDDVKPEVYPATGGGGPAPSAPLAAFGGLMQHGRPQMPGQVDDELAFQRPRSGYNGVGTARPPQWGDAPSMGMHAAEPKLSPLFDPPSALTSSSSGLSGSTNSPHHIRRRRHHGEPDATRRIVVASFSNETDALEILAKAATDADGDGEPGADAVRGDEAPREKSKRVAFAVGEQQSLADFILVKRGVLDESRLGLLVNVFFTHHHPVLPVVQTARIPHSKAQLASFAHNDPFLLCAIVCVASRHHPDPGMKDVHDKTYALVRETLTDYAAAGLQPSVGFVEGVLILAENLPRDSLSGAAADMTGPTTEGRGLHGVENRRSWALTGTAIRAAYGIGLDQMALEDDPGPHPNADIERARGVWTWCYLFDRTLGLRTGLAFWSRGPALCFQGVSDISQTGEAAARLNFPYMMQQADTPSTNAPSPAGPIDTNDSAAMMQAHMELTQIMTNAHDILFSTPARTSQLVRKGEYFKFLDHFRRALESFQCAWADKVWHLDSVRELTWCTYHFVRLYVSSFAFQAHVQRASERAEHERDLGRTGLTTIFPRGSATSPDALFIYESIEASHDILNICLRLGHAGVLRYLPSRYLINFAYSGTFALKAAYSGAVGKADTTKTADLVERVCAALLLACPDKDHAAYRYGTMLRLLTRRLTELSDQSAVPSRFQSPEPSHTPEVRDPLPMNLAAGLGVMAGGAGNLGMDLAGAGAGAGMSGLTGDGTLFDLSQVPHNLFDGADVNLGFNLEGFWDDFTLTDNGGFPFR</sequence>
<feature type="domain" description="Zn(2)-C6 fungal-type" evidence="4">
    <location>
        <begin position="72"/>
        <end position="108"/>
    </location>
</feature>
<name>A0A427XUZ0_9TREE</name>
<feature type="compositionally biased region" description="Low complexity" evidence="3">
    <location>
        <begin position="207"/>
        <end position="222"/>
    </location>
</feature>
<dbReference type="GO" id="GO:0006351">
    <property type="term" value="P:DNA-templated transcription"/>
    <property type="evidence" value="ECO:0007669"/>
    <property type="project" value="InterPro"/>
</dbReference>
<dbReference type="EMBL" id="RSCE01000005">
    <property type="protein sequence ID" value="RSH82652.1"/>
    <property type="molecule type" value="Genomic_DNA"/>
</dbReference>
<dbReference type="GO" id="GO:0003677">
    <property type="term" value="F:DNA binding"/>
    <property type="evidence" value="ECO:0007669"/>
    <property type="project" value="InterPro"/>
</dbReference>
<keyword evidence="2" id="KW-0539">Nucleus</keyword>
<accession>A0A427XUZ0</accession>
<dbReference type="InterPro" id="IPR036864">
    <property type="entry name" value="Zn2-C6_fun-type_DNA-bd_sf"/>
</dbReference>
<evidence type="ECO:0000313" key="6">
    <source>
        <dbReference type="Proteomes" id="UP000279236"/>
    </source>
</evidence>
<dbReference type="OrthoDB" id="39175at2759"/>
<dbReference type="GO" id="GO:0005634">
    <property type="term" value="C:nucleus"/>
    <property type="evidence" value="ECO:0007669"/>
    <property type="project" value="TreeGrafter"/>
</dbReference>
<feature type="compositionally biased region" description="Polar residues" evidence="3">
    <location>
        <begin position="776"/>
        <end position="787"/>
    </location>
</feature>
<evidence type="ECO:0000256" key="3">
    <source>
        <dbReference type="SAM" id="MobiDB-lite"/>
    </source>
</evidence>
<feature type="region of interest" description="Disordered" evidence="3">
    <location>
        <begin position="776"/>
        <end position="795"/>
    </location>
</feature>
<proteinExistence type="predicted"/>
<dbReference type="AlphaFoldDB" id="A0A427XUZ0"/>
<dbReference type="PANTHER" id="PTHR31644">
    <property type="entry name" value="TRANSCRIPTIONAL ACTIVATOR ARO80-RELATED"/>
    <property type="match status" value="1"/>
</dbReference>
<dbReference type="CDD" id="cd00067">
    <property type="entry name" value="GAL4"/>
    <property type="match status" value="1"/>
</dbReference>
<organism evidence="5 6">
    <name type="scientific">Apiotrichum porosum</name>
    <dbReference type="NCBI Taxonomy" id="105984"/>
    <lineage>
        <taxon>Eukaryota</taxon>
        <taxon>Fungi</taxon>
        <taxon>Dikarya</taxon>
        <taxon>Basidiomycota</taxon>
        <taxon>Agaricomycotina</taxon>
        <taxon>Tremellomycetes</taxon>
        <taxon>Trichosporonales</taxon>
        <taxon>Trichosporonaceae</taxon>
        <taxon>Apiotrichum</taxon>
    </lineage>
</organism>
<keyword evidence="6" id="KW-1185">Reference proteome</keyword>
<evidence type="ECO:0000313" key="5">
    <source>
        <dbReference type="EMBL" id="RSH82652.1"/>
    </source>
</evidence>
<dbReference type="Proteomes" id="UP000279236">
    <property type="component" value="Unassembled WGS sequence"/>
</dbReference>
<dbReference type="GeneID" id="39592188"/>
<feature type="region of interest" description="Disordered" evidence="3">
    <location>
        <begin position="173"/>
        <end position="238"/>
    </location>
</feature>
<feature type="region of interest" description="Disordered" evidence="3">
    <location>
        <begin position="1"/>
        <end position="65"/>
    </location>
</feature>
<evidence type="ECO:0000256" key="2">
    <source>
        <dbReference type="ARBA" id="ARBA00023242"/>
    </source>
</evidence>
<dbReference type="SMART" id="SM00906">
    <property type="entry name" value="Fungal_trans"/>
    <property type="match status" value="1"/>
</dbReference>
<reference evidence="5 6" key="1">
    <citation type="submission" date="2018-11" db="EMBL/GenBank/DDBJ databases">
        <title>Genome sequence of Apiotrichum porosum DSM 27194.</title>
        <authorList>
            <person name="Aliyu H."/>
            <person name="Gorte O."/>
            <person name="Ochsenreither K."/>
        </authorList>
    </citation>
    <scope>NUCLEOTIDE SEQUENCE [LARGE SCALE GENOMIC DNA]</scope>
    <source>
        <strain evidence="5 6">DSM 27194</strain>
    </source>
</reference>
<dbReference type="PROSITE" id="PS00463">
    <property type="entry name" value="ZN2_CY6_FUNGAL_1"/>
    <property type="match status" value="1"/>
</dbReference>
<protein>
    <recommendedName>
        <fullName evidence="4">Zn(2)-C6 fungal-type domain-containing protein</fullName>
    </recommendedName>
</protein>
<dbReference type="CDD" id="cd12148">
    <property type="entry name" value="fungal_TF_MHR"/>
    <property type="match status" value="1"/>
</dbReference>
<comment type="caution">
    <text evidence="5">The sequence shown here is derived from an EMBL/GenBank/DDBJ whole genome shotgun (WGS) entry which is preliminary data.</text>
</comment>